<dbReference type="GO" id="GO:0019878">
    <property type="term" value="P:lysine biosynthetic process via aminoadipic acid"/>
    <property type="evidence" value="ECO:0007669"/>
    <property type="project" value="TreeGrafter"/>
</dbReference>
<dbReference type="SUPFAM" id="SSF51735">
    <property type="entry name" value="NAD(P)-binding Rossmann-fold domains"/>
    <property type="match status" value="1"/>
</dbReference>
<dbReference type="Gene3D" id="1.10.1870.10">
    <property type="entry name" value="Domain 3, Saccharopine reductase"/>
    <property type="match status" value="1"/>
</dbReference>
<gene>
    <name evidence="5" type="ORF">IMG5_119840</name>
</gene>
<keyword evidence="2 5" id="KW-0560">Oxidoreductase</keyword>
<dbReference type="EC" id="1.5.1.8" evidence="5"/>
<dbReference type="AlphaFoldDB" id="G0QUW4"/>
<dbReference type="GO" id="GO:0005737">
    <property type="term" value="C:cytoplasm"/>
    <property type="evidence" value="ECO:0007669"/>
    <property type="project" value="TreeGrafter"/>
</dbReference>
<feature type="domain" description="Saccharopine dehydrogenase-like C-terminal" evidence="4">
    <location>
        <begin position="123"/>
        <end position="464"/>
    </location>
</feature>
<dbReference type="InterPro" id="IPR032095">
    <property type="entry name" value="Sacchrp_dh-like_C"/>
</dbReference>
<organism evidence="5 6">
    <name type="scientific">Ichthyophthirius multifiliis</name>
    <name type="common">White spot disease agent</name>
    <name type="synonym">Ich</name>
    <dbReference type="NCBI Taxonomy" id="5932"/>
    <lineage>
        <taxon>Eukaryota</taxon>
        <taxon>Sar</taxon>
        <taxon>Alveolata</taxon>
        <taxon>Ciliophora</taxon>
        <taxon>Intramacronucleata</taxon>
        <taxon>Oligohymenophorea</taxon>
        <taxon>Hymenostomatida</taxon>
        <taxon>Ophryoglenina</taxon>
        <taxon>Ichthyophthirius</taxon>
    </lineage>
</organism>
<dbReference type="FunFam" id="3.40.50.720:FF:000072">
    <property type="entry name" value="Saccharopine dehydrogenase [NADP(+), L-glutamate-forming]"/>
    <property type="match status" value="1"/>
</dbReference>
<dbReference type="RefSeq" id="XP_004034442.1">
    <property type="nucleotide sequence ID" value="XM_004034395.1"/>
</dbReference>
<dbReference type="InterPro" id="IPR036291">
    <property type="entry name" value="NAD(P)-bd_dom_sf"/>
</dbReference>
<feature type="domain" description="Saccharopine dehydrogenase NADP binding" evidence="3">
    <location>
        <begin position="4"/>
        <end position="118"/>
    </location>
</feature>
<evidence type="ECO:0000256" key="1">
    <source>
        <dbReference type="ARBA" id="ARBA00022857"/>
    </source>
</evidence>
<dbReference type="PANTHER" id="PTHR11133:SF22">
    <property type="entry name" value="ALPHA-AMINOADIPIC SEMIALDEHYDE SYNTHASE, MITOCHONDRIAL"/>
    <property type="match status" value="1"/>
</dbReference>
<dbReference type="InterPro" id="IPR005097">
    <property type="entry name" value="Sacchrp_dh_NADP-bd"/>
</dbReference>
<evidence type="ECO:0000259" key="4">
    <source>
        <dbReference type="Pfam" id="PF16653"/>
    </source>
</evidence>
<dbReference type="GO" id="GO:0047130">
    <property type="term" value="F:saccharopine dehydrogenase (NADP+, L-lysine-forming) activity"/>
    <property type="evidence" value="ECO:0007669"/>
    <property type="project" value="UniProtKB-EC"/>
</dbReference>
<dbReference type="eggNOG" id="KOG0172">
    <property type="taxonomic scope" value="Eukaryota"/>
</dbReference>
<reference evidence="5 6" key="1">
    <citation type="submission" date="2011-07" db="EMBL/GenBank/DDBJ databases">
        <authorList>
            <person name="Coyne R."/>
            <person name="Brami D."/>
            <person name="Johnson J."/>
            <person name="Hostetler J."/>
            <person name="Hannick L."/>
            <person name="Clark T."/>
            <person name="Cassidy-Hanley D."/>
            <person name="Inman J."/>
        </authorList>
    </citation>
    <scope>NUCLEOTIDE SEQUENCE [LARGE SCALE GENOMIC DNA]</scope>
    <source>
        <strain evidence="5 6">G5</strain>
    </source>
</reference>
<protein>
    <submittedName>
        <fullName evidence="5">Saccharopine dehydrogenase, putative</fullName>
        <ecNumber evidence="5">1.5.1.8</ecNumber>
    </submittedName>
</protein>
<dbReference type="GeneID" id="14907094"/>
<dbReference type="Pfam" id="PF16653">
    <property type="entry name" value="Sacchrp_dh_C"/>
    <property type="match status" value="1"/>
</dbReference>
<evidence type="ECO:0000259" key="3">
    <source>
        <dbReference type="Pfam" id="PF03435"/>
    </source>
</evidence>
<dbReference type="SUPFAM" id="SSF55347">
    <property type="entry name" value="Glyceraldehyde-3-phosphate dehydrogenase-like, C-terminal domain"/>
    <property type="match status" value="1"/>
</dbReference>
<accession>G0QUW4</accession>
<sequence>MKNILLLGSGLMSETVVDYLLQRPENYIMIASNIEKDAQAIAIRKQRCNSSYVDVKNDQSLQSLIQNVDIVISYVPAVFHPLIAKVCLKLKKNLVTASYISPEMAAMDKEVRDSNLTFLNEIGLDPGIDHLATMKTIDEVHEKGGKIIEYESWCGGLPSPEHCNNPLGYKFSWSPIGALSALANDAKYLDNGEIKIIQGQDLLYNSEPKDICIALRLEGYPNRDSLNYQNIYNLKDCKKVLRGTLRYIGFSTIINSFKELGLFSKEIATQNESWLSYFERITEEKKPQNDQTIQEVKQFILDQNNDVKTQLLLQKMINIVLSNKNYLNLNIQEKLNIAKLTINAIKYFEFFNQNHQLSNEKTILENLCSLLEKKISLGPSETDLVVMQHIFKIQYKDSDKIITRKSTLIMLGEKNGKTAMALTVGTPTGVAAQLILDGVIIEKGVIIPNKKSIYEPISLLLEKENIRCVETETDQ</sequence>
<name>G0QUW4_ICHMU</name>
<evidence type="ECO:0000256" key="2">
    <source>
        <dbReference type="ARBA" id="ARBA00023002"/>
    </source>
</evidence>
<keyword evidence="6" id="KW-1185">Reference proteome</keyword>
<keyword evidence="1" id="KW-0521">NADP</keyword>
<dbReference type="EMBL" id="GL983925">
    <property type="protein sequence ID" value="EGR30969.1"/>
    <property type="molecule type" value="Genomic_DNA"/>
</dbReference>
<evidence type="ECO:0000313" key="6">
    <source>
        <dbReference type="Proteomes" id="UP000008983"/>
    </source>
</evidence>
<dbReference type="OrthoDB" id="10059875at2759"/>
<dbReference type="Proteomes" id="UP000008983">
    <property type="component" value="Unassembled WGS sequence"/>
</dbReference>
<dbReference type="InterPro" id="IPR051168">
    <property type="entry name" value="AASS"/>
</dbReference>
<dbReference type="FunFam" id="3.30.360.10:FF:000008">
    <property type="entry name" value="Alpha-aminoadipic semialdehyde synthase, mitochondrial"/>
    <property type="match status" value="1"/>
</dbReference>
<dbReference type="STRING" id="857967.G0QUW4"/>
<dbReference type="InParanoid" id="G0QUW4"/>
<evidence type="ECO:0000313" key="5">
    <source>
        <dbReference type="EMBL" id="EGR30969.1"/>
    </source>
</evidence>
<dbReference type="Gene3D" id="3.30.360.10">
    <property type="entry name" value="Dihydrodipicolinate Reductase, domain 2"/>
    <property type="match status" value="1"/>
</dbReference>
<dbReference type="Pfam" id="PF03435">
    <property type="entry name" value="Sacchrp_dh_NADP"/>
    <property type="match status" value="1"/>
</dbReference>
<dbReference type="PANTHER" id="PTHR11133">
    <property type="entry name" value="SACCHAROPINE DEHYDROGENASE"/>
    <property type="match status" value="1"/>
</dbReference>
<dbReference type="Gene3D" id="3.40.50.720">
    <property type="entry name" value="NAD(P)-binding Rossmann-like Domain"/>
    <property type="match status" value="1"/>
</dbReference>
<dbReference type="OMA" id="WNYKFTW"/>
<proteinExistence type="predicted"/>